<organism evidence="2 3">
    <name type="scientific">Cryomorpha ignava</name>
    <dbReference type="NCBI Taxonomy" id="101383"/>
    <lineage>
        <taxon>Bacteria</taxon>
        <taxon>Pseudomonadati</taxon>
        <taxon>Bacteroidota</taxon>
        <taxon>Flavobacteriia</taxon>
        <taxon>Flavobacteriales</taxon>
        <taxon>Cryomorphaceae</taxon>
        <taxon>Cryomorpha</taxon>
    </lineage>
</organism>
<accession>A0A7K3WSY7</accession>
<evidence type="ECO:0000256" key="1">
    <source>
        <dbReference type="ARBA" id="ARBA00022649"/>
    </source>
</evidence>
<evidence type="ECO:0000313" key="3">
    <source>
        <dbReference type="Proteomes" id="UP000486602"/>
    </source>
</evidence>
<dbReference type="InterPro" id="IPR007712">
    <property type="entry name" value="RelE/ParE_toxin"/>
</dbReference>
<gene>
    <name evidence="2" type="ORF">G3O08_15000</name>
</gene>
<evidence type="ECO:0000313" key="2">
    <source>
        <dbReference type="EMBL" id="NEN24809.1"/>
    </source>
</evidence>
<dbReference type="Pfam" id="PF05016">
    <property type="entry name" value="ParE_toxin"/>
    <property type="match status" value="1"/>
</dbReference>
<keyword evidence="3" id="KW-1185">Reference proteome</keyword>
<protein>
    <submittedName>
        <fullName evidence="2">Type II toxin-antitoxin system RelE/ParE family toxin</fullName>
    </submittedName>
</protein>
<dbReference type="Gene3D" id="3.30.2310.20">
    <property type="entry name" value="RelE-like"/>
    <property type="match status" value="1"/>
</dbReference>
<name>A0A7K3WSY7_9FLAO</name>
<reference evidence="2 3" key="1">
    <citation type="submission" date="2020-02" db="EMBL/GenBank/DDBJ databases">
        <title>Out from the shadows clarifying the taxonomy of the family Cryomorphaceae and related taxa by utilizing the GTDB taxonomic framework.</title>
        <authorList>
            <person name="Bowman J.P."/>
        </authorList>
    </citation>
    <scope>NUCLEOTIDE SEQUENCE [LARGE SCALE GENOMIC DNA]</scope>
    <source>
        <strain evidence="2 3">QSSC 1-22</strain>
    </source>
</reference>
<keyword evidence="1" id="KW-1277">Toxin-antitoxin system</keyword>
<sequence length="79" mass="9195">MAKRKVNWSTRAKRELNRALAFYTGRNGNSEYSLQILDGLEDLTKTLSRSHFIGRLASDRVTRVIPFKVFLVFYQVQSK</sequence>
<proteinExistence type="predicted"/>
<dbReference type="RefSeq" id="WP_163286201.1">
    <property type="nucleotide sequence ID" value="NZ_JAAGVY010000033.1"/>
</dbReference>
<dbReference type="InterPro" id="IPR035093">
    <property type="entry name" value="RelE/ParE_toxin_dom_sf"/>
</dbReference>
<dbReference type="Proteomes" id="UP000486602">
    <property type="component" value="Unassembled WGS sequence"/>
</dbReference>
<dbReference type="EMBL" id="JAAGVY010000033">
    <property type="protein sequence ID" value="NEN24809.1"/>
    <property type="molecule type" value="Genomic_DNA"/>
</dbReference>
<dbReference type="AlphaFoldDB" id="A0A7K3WSY7"/>
<comment type="caution">
    <text evidence="2">The sequence shown here is derived from an EMBL/GenBank/DDBJ whole genome shotgun (WGS) entry which is preliminary data.</text>
</comment>